<evidence type="ECO:0000256" key="3">
    <source>
        <dbReference type="ARBA" id="ARBA00022840"/>
    </source>
</evidence>
<dbReference type="FunFam" id="3.40.50.300:FF:000011">
    <property type="entry name" value="Putative ABC transporter ATP-binding component"/>
    <property type="match status" value="1"/>
</dbReference>
<dbReference type="SMART" id="SM00382">
    <property type="entry name" value="AAA"/>
    <property type="match status" value="2"/>
</dbReference>
<name>A0A6N1NK37_9VIRU</name>
<dbReference type="PROSITE" id="PS50893">
    <property type="entry name" value="ABC_TRANSPORTER_2"/>
    <property type="match status" value="2"/>
</dbReference>
<dbReference type="InterPro" id="IPR003593">
    <property type="entry name" value="AAA+_ATPase"/>
</dbReference>
<dbReference type="InterPro" id="IPR050611">
    <property type="entry name" value="ABCF"/>
</dbReference>
<organism evidence="5">
    <name type="scientific">Tupanvirus soda lake</name>
    <dbReference type="NCBI Taxonomy" id="2126985"/>
    <lineage>
        <taxon>Viruses</taxon>
        <taxon>Varidnaviria</taxon>
        <taxon>Bamfordvirae</taxon>
        <taxon>Nucleocytoviricota</taxon>
        <taxon>Megaviricetes</taxon>
        <taxon>Imitervirales</taxon>
        <taxon>Mimiviridae</taxon>
        <taxon>Megamimivirinae</taxon>
        <taxon>Tupanvirus</taxon>
        <taxon>Tupanvirus salinum</taxon>
    </lineage>
</organism>
<dbReference type="GO" id="GO:0005524">
    <property type="term" value="F:ATP binding"/>
    <property type="evidence" value="ECO:0007669"/>
    <property type="project" value="UniProtKB-KW"/>
</dbReference>
<evidence type="ECO:0000259" key="4">
    <source>
        <dbReference type="PROSITE" id="PS50893"/>
    </source>
</evidence>
<dbReference type="RefSeq" id="YP_010781718.1">
    <property type="nucleotide sequence ID" value="NC_075039.1"/>
</dbReference>
<proteinExistence type="predicted"/>
<dbReference type="Gene3D" id="3.40.50.300">
    <property type="entry name" value="P-loop containing nucleotide triphosphate hydrolases"/>
    <property type="match status" value="2"/>
</dbReference>
<dbReference type="Pfam" id="PF00005">
    <property type="entry name" value="ABC_tran"/>
    <property type="match status" value="2"/>
</dbReference>
<feature type="domain" description="ABC transporter" evidence="4">
    <location>
        <begin position="323"/>
        <end position="535"/>
    </location>
</feature>
<dbReference type="CDD" id="cd03221">
    <property type="entry name" value="ABCF_EF-3"/>
    <property type="match status" value="2"/>
</dbReference>
<protein>
    <submittedName>
        <fullName evidence="5">ATP binding cassette sub family F</fullName>
    </submittedName>
</protein>
<dbReference type="InterPro" id="IPR017871">
    <property type="entry name" value="ABC_transporter-like_CS"/>
</dbReference>
<dbReference type="InterPro" id="IPR003439">
    <property type="entry name" value="ABC_transporter-like_ATP-bd"/>
</dbReference>
<dbReference type="PANTHER" id="PTHR19211">
    <property type="entry name" value="ATP-BINDING TRANSPORT PROTEIN-RELATED"/>
    <property type="match status" value="1"/>
</dbReference>
<keyword evidence="2" id="KW-0547">Nucleotide-binding</keyword>
<dbReference type="GO" id="GO:0016887">
    <property type="term" value="F:ATP hydrolysis activity"/>
    <property type="evidence" value="ECO:0007669"/>
    <property type="project" value="InterPro"/>
</dbReference>
<dbReference type="EMBL" id="KY523104">
    <property type="protein sequence ID" value="QKU35065.1"/>
    <property type="molecule type" value="Genomic_DNA"/>
</dbReference>
<dbReference type="FunFam" id="3.40.50.300:FF:001092">
    <property type="entry name" value="ATP-binding cassette sub-family F member 2"/>
    <property type="match status" value="1"/>
</dbReference>
<evidence type="ECO:0000313" key="5">
    <source>
        <dbReference type="EMBL" id="QKU35065.1"/>
    </source>
</evidence>
<feature type="domain" description="ABC transporter" evidence="4">
    <location>
        <begin position="21"/>
        <end position="267"/>
    </location>
</feature>
<dbReference type="InterPro" id="IPR027417">
    <property type="entry name" value="P-loop_NTPase"/>
</dbReference>
<reference evidence="5" key="2">
    <citation type="journal article" date="2018" name="Nat. Commun.">
        <title>Tailed giant Tupanvirus possesses the most complete translational apparatus of the known virosphere.</title>
        <authorList>
            <person name="Abrahao J."/>
            <person name="Silva L."/>
            <person name="Silva L.S."/>
            <person name="Khalil J.Y.B."/>
            <person name="Rodrigues R."/>
            <person name="Arantes T."/>
            <person name="Assis F."/>
            <person name="Boratto P."/>
            <person name="Andrade M."/>
            <person name="Kroon E.G."/>
            <person name="Ribeiro B."/>
            <person name="Bergier I."/>
            <person name="Seligmann H."/>
            <person name="Ghigo E."/>
            <person name="Colson P."/>
            <person name="Levasseur A."/>
            <person name="Kroemer G."/>
            <person name="Raoult D."/>
            <person name="La Scola B."/>
        </authorList>
    </citation>
    <scope>NUCLEOTIDE SEQUENCE [LARGE SCALE GENOMIC DNA]</scope>
    <source>
        <strain evidence="5">Soda lake</strain>
    </source>
</reference>
<evidence type="ECO:0000256" key="2">
    <source>
        <dbReference type="ARBA" id="ARBA00022741"/>
    </source>
</evidence>
<sequence>MPKNKKQQQEKSKVNQDYKNFVIDPVNIAFGKLIILQNTRLVIQYGEHYGLVGKNGIGKTSLLNAIASKQIEIPEKLDIIYVKQEEPESDSNVIETLLSSNEKLYALNKRYNELELIISENPDVEEEILDEYSLIGRQIGSDYEKSKALAQKILHGLGFNHEDQSRKVSEFSGGWRMRISLAKALYLVPTLLILDEPTNHLDLHANIWLTEYLKSYPKTVLLVSHDRYFIDEVCTTIIHINNKKLNYYRGNYDQFQKQYMMEEEKIKKDWQLFEKKIVAMRKAKKNANEIDEFIKKSDIVKPEKNYIVKINFLQPSLIRNGYITLEDVSFMYSNGRNIFEKINFTIGDGSRMAIVGKNGVGKSTFLKLIVGDLQPTSGEINRSSVLKIGYYNQHFEESMPFDLDGVQYLMSLNSEIDLTLAHKYLSLFGLEPNYHSIKIGLLSGGQKARVKFASFGVTKPHLLVLDEPSNHLDIVAIESLINALNNFNGAIVLVTHNFDIITRLNSELWVVENGKIGKYKYNYDDYVQTVYRECMTE</sequence>
<dbReference type="KEGG" id="vg:80518482"/>
<keyword evidence="1" id="KW-0677">Repeat</keyword>
<dbReference type="GeneID" id="80518482"/>
<dbReference type="SUPFAM" id="SSF52540">
    <property type="entry name" value="P-loop containing nucleoside triphosphate hydrolases"/>
    <property type="match status" value="2"/>
</dbReference>
<reference evidence="5" key="1">
    <citation type="submission" date="2017-01" db="EMBL/GenBank/DDBJ databases">
        <authorList>
            <person name="Assis F.L."/>
            <person name="Abrahao J.S."/>
            <person name="Silva L."/>
            <person name="Khalil J.B."/>
            <person name="Rodrigues R."/>
            <person name="Silva L.S."/>
            <person name="Arantes T."/>
            <person name="Boratto P."/>
            <person name="Andrade M."/>
            <person name="Kroon E.G."/>
            <person name="Ribeiro B."/>
            <person name="Bergier I."/>
            <person name="Seligmann H."/>
            <person name="Ghigo E."/>
            <person name="Colson P."/>
            <person name="Levasseur A."/>
            <person name="Raoult D."/>
            <person name="Scola B.L."/>
        </authorList>
    </citation>
    <scope>NUCLEOTIDE SEQUENCE</scope>
    <source>
        <strain evidence="5">Soda lake</strain>
    </source>
</reference>
<evidence type="ECO:0000256" key="1">
    <source>
        <dbReference type="ARBA" id="ARBA00022737"/>
    </source>
</evidence>
<dbReference type="PANTHER" id="PTHR19211:SF14">
    <property type="entry name" value="ATP-BINDING CASSETTE SUB-FAMILY F MEMBER 1"/>
    <property type="match status" value="1"/>
</dbReference>
<accession>A0A6N1NK37</accession>
<keyword evidence="3" id="KW-0067">ATP-binding</keyword>
<dbReference type="PROSITE" id="PS00211">
    <property type="entry name" value="ABC_TRANSPORTER_1"/>
    <property type="match status" value="1"/>
</dbReference>